<keyword evidence="7 13" id="KW-1133">Transmembrane helix</keyword>
<feature type="transmembrane region" description="Helical" evidence="13">
    <location>
        <begin position="957"/>
        <end position="981"/>
    </location>
</feature>
<feature type="transmembrane region" description="Helical" evidence="13">
    <location>
        <begin position="29"/>
        <end position="55"/>
    </location>
</feature>
<dbReference type="InterPro" id="IPR029044">
    <property type="entry name" value="Nucleotide-diphossugar_trans"/>
</dbReference>
<evidence type="ECO:0000313" key="15">
    <source>
        <dbReference type="Proteomes" id="UP000028760"/>
    </source>
</evidence>
<feature type="transmembrane region" description="Helical" evidence="13">
    <location>
        <begin position="398"/>
        <end position="424"/>
    </location>
</feature>
<feature type="transmembrane region" description="Helical" evidence="13">
    <location>
        <begin position="900"/>
        <end position="923"/>
    </location>
</feature>
<feature type="transmembrane region" description="Helical" evidence="13">
    <location>
        <begin position="195"/>
        <end position="216"/>
    </location>
</feature>
<dbReference type="EC" id="2.4.1.16" evidence="2"/>
<keyword evidence="9 13" id="KW-0472">Membrane</keyword>
<sequence>RRPWDTCREVPVIEDEHTPWKLLKLLKTITLFAVALTVFGLAICSKASFLLLITLSHEDTKTLQAEQKPIALLCIGCSLIAPAVLLLLKSIWKSCYKSSKLPRKSSAALVLFFEFLVSVGLAVLTIVAMPHLDIVTNVTILNGVAVLSGFLQAVTQCTVKKMNIFLLPSIMASVVMVVGYCLFVVLYILKDSADVKTAIWVGLAVGGSILVSFNWWENYFRVICVKRKSNVLKNLFEDLSKCQNMLHIMSSVLRIVVTACVLGAYVPLAKLDWDIVTSIPSRETKIVAIIIGVQLISSALCHWFALAACKMHAVRRCFILPLYLASLAVMVLFIVPVILDYQDHQLSLNTTEKINFTSYCAEAVNVRNQSLSGNLFPHLILDVAQTLCFLDMSNTVNIFLLAVLSGAAISWWIGLVLATIHIWYFNIYRIQKTQDLFVRRLYEGAFIEQSLLLNTRFNIETRKRNKENATPAMLYLCATMWHETYEEMMNIMVSIFRLDKYRPKTGPKFNDFTFEAHIYFDDAFENAKGNQDRHLNTYAKNLVQIITEVYGLVQQQIPDQSIIETPYGARLVVEMPHGNNIVVHFKDKQKIRNKKRWSQVMYLYYLLGWKLMTKYHRLWQKGCNENDLSKHANFTFNAWSKTIVLNVYKTKREKHNTYLLALDGDTDFQPAALMLLIDRLKMYPRVGAACGRIHPTGSGPAVWFQKFEYAVSHWLQKTAEHVFGCVLCSPGCFSLFRAEALMDDNVMKKYSTKSTEPSHYIQYDQGEDRWLCTLLLKQGWRVEYNAASDAYTNAPQDFKELYNQRKRWGPSTMANAVDLLGSTNLVSKNNPSMSKPFMFYQLFAMISAILAPATICLMVAGSLSFLLDIPAAGALVLAVIPPAIYLGLCFKLKADTQITIAAVLSVIYAFLMIAVTMSIIASIMKEQTILTPSSIFIVAMSIIYIVTALLHPQELPLVFYGLLYIICIPSAYLLLTIYSMVNMNSVSWGTRETKPAAEAGTTGANIQQTKTQKELIFLQNKLKLSFTFTAKNTFKRLCSWKKFEKSNHREEDNQLGVRQEIPDPIQLGPQPQNSIVDDYPQDKEYEKQVNCKVVKQWLTPIRRPFLTLQFIVSARKVLLLQCFNTTVLHFNTLVEYYFFKYFSVLSCCLGWKAEVESFSSDIQLQVDSLDEIAPLLTTRYSHISTVEGDLLGFKESFNLLNINNAMLHLLLQDEDQFWKELIEKYLEPLQNDKEKQEKTKNELQDLRNKINFSFFFLNALWLMAAFVFQVFKVFEIQIDIVDLNLNKTGGKFQIEPMSLMFILGFAISVLLQFIGMLCHSTFRVFTIIHYVAFLETEPKQQKSTAIKQVLFL</sequence>
<evidence type="ECO:0000256" key="12">
    <source>
        <dbReference type="ARBA" id="ARBA00048014"/>
    </source>
</evidence>
<feature type="transmembrane region" description="Helical" evidence="13">
    <location>
        <begin position="1252"/>
        <end position="1271"/>
    </location>
</feature>
<comment type="similarity">
    <text evidence="11">Belongs to the chitin synthase family. Class IV subfamily.</text>
</comment>
<dbReference type="STRING" id="48698.ENSPFOP00000006705"/>
<dbReference type="GO" id="GO:0004100">
    <property type="term" value="F:chitin synthase activity"/>
    <property type="evidence" value="ECO:0007669"/>
    <property type="project" value="UniProtKB-EC"/>
</dbReference>
<reference evidence="15" key="1">
    <citation type="submission" date="2013-10" db="EMBL/GenBank/DDBJ databases">
        <authorList>
            <person name="Schartl M."/>
            <person name="Warren W."/>
        </authorList>
    </citation>
    <scope>NUCLEOTIDE SEQUENCE [LARGE SCALE GENOMIC DNA]</scope>
    <source>
        <strain evidence="15">female</strain>
    </source>
</reference>
<comment type="subcellular location">
    <subcellularLocation>
        <location evidence="1">Cell membrane</location>
        <topology evidence="1">Multi-pass membrane protein</topology>
    </subcellularLocation>
</comment>
<keyword evidence="10" id="KW-0325">Glycoprotein</keyword>
<evidence type="ECO:0000256" key="4">
    <source>
        <dbReference type="ARBA" id="ARBA00022676"/>
    </source>
</evidence>
<feature type="transmembrane region" description="Helical" evidence="13">
    <location>
        <begin position="286"/>
        <end position="306"/>
    </location>
</feature>
<dbReference type="EMBL" id="AYCK01010112">
    <property type="status" value="NOT_ANNOTATED_CDS"/>
    <property type="molecule type" value="Genomic_DNA"/>
</dbReference>
<comment type="catalytic activity">
    <reaction evidence="12">
        <text>[(1-&gt;4)-N-acetyl-beta-D-glucosaminyl](n) + UDP-N-acetyl-alpha-D-glucosamine = [(1-&gt;4)-N-acetyl-beta-D-glucosaminyl](n+1) + UDP + H(+)</text>
        <dbReference type="Rhea" id="RHEA:16637"/>
        <dbReference type="Rhea" id="RHEA-COMP:9593"/>
        <dbReference type="Rhea" id="RHEA-COMP:9595"/>
        <dbReference type="ChEBI" id="CHEBI:15378"/>
        <dbReference type="ChEBI" id="CHEBI:17029"/>
        <dbReference type="ChEBI" id="CHEBI:57705"/>
        <dbReference type="ChEBI" id="CHEBI:58223"/>
        <dbReference type="EC" id="2.4.1.16"/>
    </reaction>
</comment>
<dbReference type="PANTHER" id="PTHR22914:SF42">
    <property type="entry name" value="CHITIN SYNTHASE"/>
    <property type="match status" value="1"/>
</dbReference>
<evidence type="ECO:0000256" key="9">
    <source>
        <dbReference type="ARBA" id="ARBA00023136"/>
    </source>
</evidence>
<feature type="transmembrane region" description="Helical" evidence="13">
    <location>
        <begin position="318"/>
        <end position="339"/>
    </location>
</feature>
<keyword evidence="6 13" id="KW-0812">Transmembrane</keyword>
<evidence type="ECO:0000256" key="1">
    <source>
        <dbReference type="ARBA" id="ARBA00004651"/>
    </source>
</evidence>
<organism evidence="14 15">
    <name type="scientific">Poecilia formosa</name>
    <name type="common">Amazon molly</name>
    <name type="synonym">Limia formosa</name>
    <dbReference type="NCBI Taxonomy" id="48698"/>
    <lineage>
        <taxon>Eukaryota</taxon>
        <taxon>Metazoa</taxon>
        <taxon>Chordata</taxon>
        <taxon>Craniata</taxon>
        <taxon>Vertebrata</taxon>
        <taxon>Euteleostomi</taxon>
        <taxon>Actinopterygii</taxon>
        <taxon>Neopterygii</taxon>
        <taxon>Teleostei</taxon>
        <taxon>Neoteleostei</taxon>
        <taxon>Acanthomorphata</taxon>
        <taxon>Ovalentaria</taxon>
        <taxon>Atherinomorphae</taxon>
        <taxon>Cyprinodontiformes</taxon>
        <taxon>Poeciliidae</taxon>
        <taxon>Poeciliinae</taxon>
        <taxon>Poecilia</taxon>
    </lineage>
</organism>
<dbReference type="SUPFAM" id="SSF53448">
    <property type="entry name" value="Nucleotide-diphospho-sugar transferases"/>
    <property type="match status" value="1"/>
</dbReference>
<evidence type="ECO:0000256" key="13">
    <source>
        <dbReference type="SAM" id="Phobius"/>
    </source>
</evidence>
<feature type="transmembrane region" description="Helical" evidence="13">
    <location>
        <begin position="109"/>
        <end position="128"/>
    </location>
</feature>
<evidence type="ECO:0000256" key="7">
    <source>
        <dbReference type="ARBA" id="ARBA00022989"/>
    </source>
</evidence>
<dbReference type="FunFam" id="3.90.550.10:FF:000139">
    <property type="entry name" value="Chitin synthase 8"/>
    <property type="match status" value="1"/>
</dbReference>
<accession>A0A087XLQ2</accession>
<keyword evidence="4" id="KW-0328">Glycosyltransferase</keyword>
<name>A0A087XLQ2_POEFO</name>
<keyword evidence="5" id="KW-0808">Transferase</keyword>
<dbReference type="eggNOG" id="KOG2571">
    <property type="taxonomic scope" value="Eukaryota"/>
</dbReference>
<dbReference type="OMA" id="HLWYLNV"/>
<dbReference type="PANTHER" id="PTHR22914">
    <property type="entry name" value="CHITIN SYNTHASE"/>
    <property type="match status" value="1"/>
</dbReference>
<evidence type="ECO:0000256" key="5">
    <source>
        <dbReference type="ARBA" id="ARBA00022679"/>
    </source>
</evidence>
<feature type="transmembrane region" description="Helical" evidence="13">
    <location>
        <begin position="165"/>
        <end position="189"/>
    </location>
</feature>
<dbReference type="Pfam" id="PF03142">
    <property type="entry name" value="Chitin_synth_2"/>
    <property type="match status" value="1"/>
</dbReference>
<protein>
    <recommendedName>
        <fullName evidence="2">chitin synthase</fullName>
        <ecNumber evidence="2">2.4.1.16</ecNumber>
    </recommendedName>
</protein>
<evidence type="ECO:0000256" key="11">
    <source>
        <dbReference type="ARBA" id="ARBA00046329"/>
    </source>
</evidence>
<feature type="transmembrane region" description="Helical" evidence="13">
    <location>
        <begin position="929"/>
        <end position="950"/>
    </location>
</feature>
<dbReference type="InterPro" id="IPR004835">
    <property type="entry name" value="Chitin_synth"/>
</dbReference>
<evidence type="ECO:0000256" key="8">
    <source>
        <dbReference type="ARBA" id="ARBA00023054"/>
    </source>
</evidence>
<evidence type="ECO:0000256" key="6">
    <source>
        <dbReference type="ARBA" id="ARBA00022692"/>
    </source>
</evidence>
<feature type="transmembrane region" description="Helical" evidence="13">
    <location>
        <begin position="134"/>
        <end position="153"/>
    </location>
</feature>
<feature type="transmembrane region" description="Helical" evidence="13">
    <location>
        <begin position="1297"/>
        <end position="1317"/>
    </location>
</feature>
<evidence type="ECO:0000256" key="3">
    <source>
        <dbReference type="ARBA" id="ARBA00022475"/>
    </source>
</evidence>
<keyword evidence="15" id="KW-1185">Reference proteome</keyword>
<proteinExistence type="inferred from homology"/>
<evidence type="ECO:0000313" key="14">
    <source>
        <dbReference type="Ensembl" id="ENSPFOP00000006705.2"/>
    </source>
</evidence>
<keyword evidence="8" id="KW-0175">Coiled coil</keyword>
<dbReference type="GO" id="GO:0005886">
    <property type="term" value="C:plasma membrane"/>
    <property type="evidence" value="ECO:0007669"/>
    <property type="project" value="UniProtKB-SubCell"/>
</dbReference>
<dbReference type="Ensembl" id="ENSPFOT00000006717.2">
    <property type="protein sequence ID" value="ENSPFOP00000006705.2"/>
    <property type="gene ID" value="ENSPFOG00000006744.2"/>
</dbReference>
<keyword evidence="3" id="KW-1003">Cell membrane</keyword>
<reference evidence="14" key="2">
    <citation type="submission" date="2025-08" db="UniProtKB">
        <authorList>
            <consortium name="Ensembl"/>
        </authorList>
    </citation>
    <scope>IDENTIFICATION</scope>
</reference>
<evidence type="ECO:0000256" key="2">
    <source>
        <dbReference type="ARBA" id="ARBA00012543"/>
    </source>
</evidence>
<dbReference type="GO" id="GO:0006031">
    <property type="term" value="P:chitin biosynthetic process"/>
    <property type="evidence" value="ECO:0007669"/>
    <property type="project" value="TreeGrafter"/>
</dbReference>
<feature type="transmembrane region" description="Helical" evidence="13">
    <location>
        <begin position="70"/>
        <end position="88"/>
    </location>
</feature>
<feature type="transmembrane region" description="Helical" evidence="13">
    <location>
        <begin position="245"/>
        <end position="266"/>
    </location>
</feature>
<dbReference type="GeneTree" id="ENSGT00530000064569"/>
<reference evidence="14" key="3">
    <citation type="submission" date="2025-09" db="UniProtKB">
        <authorList>
            <consortium name="Ensembl"/>
        </authorList>
    </citation>
    <scope>IDENTIFICATION</scope>
</reference>
<feature type="transmembrane region" description="Helical" evidence="13">
    <location>
        <begin position="837"/>
        <end position="863"/>
    </location>
</feature>
<feature type="transmembrane region" description="Helical" evidence="13">
    <location>
        <begin position="869"/>
        <end position="888"/>
    </location>
</feature>
<evidence type="ECO:0000256" key="10">
    <source>
        <dbReference type="ARBA" id="ARBA00023180"/>
    </source>
</evidence>
<dbReference type="Proteomes" id="UP000028760">
    <property type="component" value="Unassembled WGS sequence"/>
</dbReference>